<keyword evidence="1" id="KW-0560">Oxidoreductase</keyword>
<dbReference type="Proteomes" id="UP000533641">
    <property type="component" value="Unassembled WGS sequence"/>
</dbReference>
<dbReference type="AlphaFoldDB" id="A0A7W6RS86"/>
<dbReference type="PANTHER" id="PTHR11606">
    <property type="entry name" value="GLUTAMATE DEHYDROGENASE"/>
    <property type="match status" value="1"/>
</dbReference>
<name>A0A7W6RS86_9HYPH</name>
<dbReference type="SUPFAM" id="SSF51735">
    <property type="entry name" value="NAD(P)-binding Rossmann-fold domains"/>
    <property type="match status" value="1"/>
</dbReference>
<dbReference type="InterPro" id="IPR036291">
    <property type="entry name" value="NAD(P)-bd_dom_sf"/>
</dbReference>
<dbReference type="Pfam" id="PF00208">
    <property type="entry name" value="ELFV_dehydrog"/>
    <property type="match status" value="1"/>
</dbReference>
<dbReference type="GO" id="GO:0006538">
    <property type="term" value="P:L-glutamate catabolic process"/>
    <property type="evidence" value="ECO:0007669"/>
    <property type="project" value="TreeGrafter"/>
</dbReference>
<dbReference type="Gene3D" id="3.40.50.720">
    <property type="entry name" value="NAD(P)-binding Rossmann-like Domain"/>
    <property type="match status" value="1"/>
</dbReference>
<evidence type="ECO:0000259" key="2">
    <source>
        <dbReference type="Pfam" id="PF00208"/>
    </source>
</evidence>
<protein>
    <submittedName>
        <fullName evidence="3">Glutamate dehydrogenase/leucine dehydrogenase</fullName>
    </submittedName>
</protein>
<dbReference type="PANTHER" id="PTHR11606:SF13">
    <property type="entry name" value="GLUTAMATE DEHYDROGENASE 1, MITOCHONDRIAL"/>
    <property type="match status" value="1"/>
</dbReference>
<dbReference type="InterPro" id="IPR006096">
    <property type="entry name" value="Glu/Leu/Phe/Val/Trp_DH_C"/>
</dbReference>
<reference evidence="3 4" key="1">
    <citation type="submission" date="2020-08" db="EMBL/GenBank/DDBJ databases">
        <title>Genomic Encyclopedia of Type Strains, Phase IV (KMG-V): Genome sequencing to study the core and pangenomes of soil and plant-associated prokaryotes.</title>
        <authorList>
            <person name="Whitman W."/>
        </authorList>
    </citation>
    <scope>NUCLEOTIDE SEQUENCE [LARGE SCALE GENOMIC DNA]</scope>
    <source>
        <strain evidence="3 4">SEMIA 402</strain>
    </source>
</reference>
<evidence type="ECO:0000256" key="1">
    <source>
        <dbReference type="ARBA" id="ARBA00023002"/>
    </source>
</evidence>
<sequence length="129" mass="14047">MTFLDLPEGLPERIIQCNSNHKVRFGSVARLHVQLHRLAIGAKFLPEEDSVPIPRAQIKSLKGHQLRTGSILGFDGSKSFAGDMAGIEQPSDVLIPAAMESTIHEENAERIKAHIVVEAAYSPVAIDQA</sequence>
<gene>
    <name evidence="3" type="ORF">GGE12_005472</name>
</gene>
<feature type="domain" description="Glutamate/phenylalanine/leucine/valine/L-tryptophan dehydrogenase C-terminal" evidence="2">
    <location>
        <begin position="58"/>
        <end position="125"/>
    </location>
</feature>
<evidence type="ECO:0000313" key="4">
    <source>
        <dbReference type="Proteomes" id="UP000533641"/>
    </source>
</evidence>
<evidence type="ECO:0000313" key="3">
    <source>
        <dbReference type="EMBL" id="MBB4277663.1"/>
    </source>
</evidence>
<dbReference type="GO" id="GO:0004352">
    <property type="term" value="F:glutamate dehydrogenase (NAD+) activity"/>
    <property type="evidence" value="ECO:0007669"/>
    <property type="project" value="TreeGrafter"/>
</dbReference>
<dbReference type="EMBL" id="JACIGM010000014">
    <property type="protein sequence ID" value="MBB4277663.1"/>
    <property type="molecule type" value="Genomic_DNA"/>
</dbReference>
<comment type="caution">
    <text evidence="3">The sequence shown here is derived from an EMBL/GenBank/DDBJ whole genome shotgun (WGS) entry which is preliminary data.</text>
</comment>
<accession>A0A7W6RS86</accession>
<dbReference type="RefSeq" id="WP_183928327.1">
    <property type="nucleotide sequence ID" value="NZ_JACIGM010000014.1"/>
</dbReference>
<proteinExistence type="predicted"/>
<organism evidence="3 4">
    <name type="scientific">Rhizobium mongolense</name>
    <dbReference type="NCBI Taxonomy" id="57676"/>
    <lineage>
        <taxon>Bacteria</taxon>
        <taxon>Pseudomonadati</taxon>
        <taxon>Pseudomonadota</taxon>
        <taxon>Alphaproteobacteria</taxon>
        <taxon>Hyphomicrobiales</taxon>
        <taxon>Rhizobiaceae</taxon>
        <taxon>Rhizobium/Agrobacterium group</taxon>
        <taxon>Rhizobium</taxon>
    </lineage>
</organism>